<evidence type="ECO:0000313" key="4">
    <source>
        <dbReference type="EMBL" id="KKT90404.1"/>
    </source>
</evidence>
<name>A0A0G1P202_9BACT</name>
<sequence>MPKEKSRIIKTVRNVMPAVVSIIITKSLDQLTKEFTTEQMSVKGGKKKSASLSIPKEKIDAHGMVQVDGGSGFIVDKSGIVLTNRHVVEEQNATYLIVTTDNTRYEAEILARDPVDDIAILKITSPKALPTLPLGDSTDLELGQTVLAFGNALGIFQNTVSMGIISGLSRSITAHPNPKLPPQEMRGLIQTDAAINPGNSGGPLTDIFGRVIGINAAIITDAENISLAIPVHAAVRDLYDLKKYGTIRRPLLGLHYIMLNADLSEKLSFPISQGALVIRDHPVDRAVVPKSPADEAGIKEGDVIFEWNGEKFNGAKSISDFLEICEVGETIHLTALRGKETVRFSVKLGERK</sequence>
<dbReference type="GO" id="GO:0004252">
    <property type="term" value="F:serine-type endopeptidase activity"/>
    <property type="evidence" value="ECO:0007669"/>
    <property type="project" value="InterPro"/>
</dbReference>
<dbReference type="PANTHER" id="PTHR43343">
    <property type="entry name" value="PEPTIDASE S12"/>
    <property type="match status" value="1"/>
</dbReference>
<evidence type="ECO:0000256" key="1">
    <source>
        <dbReference type="ARBA" id="ARBA00022670"/>
    </source>
</evidence>
<dbReference type="Pfam" id="PF13180">
    <property type="entry name" value="PDZ_2"/>
    <property type="match status" value="1"/>
</dbReference>
<dbReference type="AlphaFoldDB" id="A0A0G1P202"/>
<dbReference type="SMART" id="SM00228">
    <property type="entry name" value="PDZ"/>
    <property type="match status" value="1"/>
</dbReference>
<dbReference type="Pfam" id="PF13365">
    <property type="entry name" value="Trypsin_2"/>
    <property type="match status" value="1"/>
</dbReference>
<dbReference type="InterPro" id="IPR001478">
    <property type="entry name" value="PDZ"/>
</dbReference>
<dbReference type="PRINTS" id="PR00834">
    <property type="entry name" value="PROTEASES2C"/>
</dbReference>
<dbReference type="PANTHER" id="PTHR43343:SF3">
    <property type="entry name" value="PROTEASE DO-LIKE 8, CHLOROPLASTIC"/>
    <property type="match status" value="1"/>
</dbReference>
<organism evidence="4 5">
    <name type="scientific">Candidatus Jorgensenbacteria bacterium GW2011_GWA2_45_13</name>
    <dbReference type="NCBI Taxonomy" id="1618662"/>
    <lineage>
        <taxon>Bacteria</taxon>
        <taxon>Candidatus Joergenseniibacteriota</taxon>
    </lineage>
</organism>
<dbReference type="InterPro" id="IPR036034">
    <property type="entry name" value="PDZ_sf"/>
</dbReference>
<feature type="domain" description="PDZ" evidence="3">
    <location>
        <begin position="265"/>
        <end position="339"/>
    </location>
</feature>
<dbReference type="EMBL" id="LCKF01000039">
    <property type="protein sequence ID" value="KKT90404.1"/>
    <property type="molecule type" value="Genomic_DNA"/>
</dbReference>
<dbReference type="InterPro" id="IPR051201">
    <property type="entry name" value="Chloro_Bact_Ser_Proteases"/>
</dbReference>
<dbReference type="Gene3D" id="2.30.42.10">
    <property type="match status" value="1"/>
</dbReference>
<dbReference type="CDD" id="cd06779">
    <property type="entry name" value="cpPDZ_Deg_HtrA-like"/>
    <property type="match status" value="1"/>
</dbReference>
<dbReference type="SUPFAM" id="SSF50494">
    <property type="entry name" value="Trypsin-like serine proteases"/>
    <property type="match status" value="1"/>
</dbReference>
<accession>A0A0G1P202</accession>
<dbReference type="SUPFAM" id="SSF50156">
    <property type="entry name" value="PDZ domain-like"/>
    <property type="match status" value="1"/>
</dbReference>
<dbReference type="Proteomes" id="UP000033966">
    <property type="component" value="Unassembled WGS sequence"/>
</dbReference>
<comment type="caution">
    <text evidence="4">The sequence shown here is derived from an EMBL/GenBank/DDBJ whole genome shotgun (WGS) entry which is preliminary data.</text>
</comment>
<keyword evidence="2" id="KW-0378">Hydrolase</keyword>
<proteinExistence type="predicted"/>
<protein>
    <submittedName>
        <fullName evidence="4">Protease DegQ</fullName>
    </submittedName>
</protein>
<dbReference type="GO" id="GO:0006508">
    <property type="term" value="P:proteolysis"/>
    <property type="evidence" value="ECO:0007669"/>
    <property type="project" value="UniProtKB-KW"/>
</dbReference>
<gene>
    <name evidence="4" type="ORF">UW92_C0039G0003</name>
</gene>
<evidence type="ECO:0000313" key="5">
    <source>
        <dbReference type="Proteomes" id="UP000033966"/>
    </source>
</evidence>
<dbReference type="InterPro" id="IPR009003">
    <property type="entry name" value="Peptidase_S1_PA"/>
</dbReference>
<reference evidence="4 5" key="1">
    <citation type="journal article" date="2015" name="Nature">
        <title>rRNA introns, odd ribosomes, and small enigmatic genomes across a large radiation of phyla.</title>
        <authorList>
            <person name="Brown C.T."/>
            <person name="Hug L.A."/>
            <person name="Thomas B.C."/>
            <person name="Sharon I."/>
            <person name="Castelle C.J."/>
            <person name="Singh A."/>
            <person name="Wilkins M.J."/>
            <person name="Williams K.H."/>
            <person name="Banfield J.F."/>
        </authorList>
    </citation>
    <scope>NUCLEOTIDE SEQUENCE [LARGE SCALE GENOMIC DNA]</scope>
</reference>
<evidence type="ECO:0000259" key="3">
    <source>
        <dbReference type="SMART" id="SM00228"/>
    </source>
</evidence>
<keyword evidence="1 4" id="KW-0645">Protease</keyword>
<evidence type="ECO:0000256" key="2">
    <source>
        <dbReference type="ARBA" id="ARBA00022801"/>
    </source>
</evidence>
<dbReference type="Gene3D" id="2.40.10.120">
    <property type="match status" value="1"/>
</dbReference>
<dbReference type="InterPro" id="IPR001940">
    <property type="entry name" value="Peptidase_S1C"/>
</dbReference>